<feature type="compositionally biased region" description="Basic and acidic residues" evidence="3">
    <location>
        <begin position="8"/>
        <end position="24"/>
    </location>
</feature>
<reference evidence="4 5" key="1">
    <citation type="submission" date="2020-08" db="EMBL/GenBank/DDBJ databases">
        <title>Sequencing the genomes of 1000 actinobacteria strains.</title>
        <authorList>
            <person name="Klenk H.-P."/>
        </authorList>
    </citation>
    <scope>NUCLEOTIDE SEQUENCE [LARGE SCALE GENOMIC DNA]</scope>
    <source>
        <strain evidence="4 5">DSM 102030</strain>
    </source>
</reference>
<gene>
    <name evidence="4" type="ORF">F4561_003705</name>
</gene>
<keyword evidence="2" id="KW-0349">Heme</keyword>
<dbReference type="GO" id="GO:0020037">
    <property type="term" value="F:heme binding"/>
    <property type="evidence" value="ECO:0007669"/>
    <property type="project" value="InterPro"/>
</dbReference>
<keyword evidence="2" id="KW-0479">Metal-binding</keyword>
<proteinExistence type="inferred from homology"/>
<comment type="caution">
    <text evidence="4">The sequence shown here is derived from an EMBL/GenBank/DDBJ whole genome shotgun (WGS) entry which is preliminary data.</text>
</comment>
<evidence type="ECO:0000256" key="1">
    <source>
        <dbReference type="ARBA" id="ARBA00010617"/>
    </source>
</evidence>
<dbReference type="Proteomes" id="UP000523007">
    <property type="component" value="Unassembled WGS sequence"/>
</dbReference>
<dbReference type="Pfam" id="PF00067">
    <property type="entry name" value="p450"/>
    <property type="match status" value="1"/>
</dbReference>
<dbReference type="AlphaFoldDB" id="A0A7W7RJ52"/>
<keyword evidence="5" id="KW-1185">Reference proteome</keyword>
<dbReference type="SUPFAM" id="SSF48264">
    <property type="entry name" value="Cytochrome P450"/>
    <property type="match status" value="1"/>
</dbReference>
<dbReference type="RefSeq" id="WP_184580581.1">
    <property type="nucleotide sequence ID" value="NZ_JACHJT010000001.1"/>
</dbReference>
<dbReference type="InterPro" id="IPR036396">
    <property type="entry name" value="Cyt_P450_sf"/>
</dbReference>
<dbReference type="PRINTS" id="PR00359">
    <property type="entry name" value="BP450"/>
</dbReference>
<comment type="similarity">
    <text evidence="1 2">Belongs to the cytochrome P450 family.</text>
</comment>
<dbReference type="Gene3D" id="1.10.630.10">
    <property type="entry name" value="Cytochrome P450"/>
    <property type="match status" value="1"/>
</dbReference>
<accession>A0A7W7RJ52</accession>
<dbReference type="PRINTS" id="PR00385">
    <property type="entry name" value="P450"/>
</dbReference>
<evidence type="ECO:0000256" key="3">
    <source>
        <dbReference type="SAM" id="MobiDB-lite"/>
    </source>
</evidence>
<evidence type="ECO:0000313" key="4">
    <source>
        <dbReference type="EMBL" id="MBB4932885.1"/>
    </source>
</evidence>
<dbReference type="GO" id="GO:0004497">
    <property type="term" value="F:monooxygenase activity"/>
    <property type="evidence" value="ECO:0007669"/>
    <property type="project" value="UniProtKB-KW"/>
</dbReference>
<dbReference type="InterPro" id="IPR002397">
    <property type="entry name" value="Cyt_P450_B"/>
</dbReference>
<dbReference type="PROSITE" id="PS00086">
    <property type="entry name" value="CYTOCHROME_P450"/>
    <property type="match status" value="1"/>
</dbReference>
<sequence>MAGSDQAGEGRADDFDARAPETFDSPHETYRQLRTQCPVAHSGEYGGFWALTRFDDVEWAAKNSDLFISSVKAVVPSDPRGIRRPPLNFDAPDHTPFRRALDRTLHRGRLERLEPRLTEHARREMAAYVAEGGDICRTAGTVYPAYTAAEWLNLDEEQVPRLAEHASEWVDAWRRQDVEVVTARSERLYDIARALVADRKERPRPPEEDPASSLLSETVDGTPIPDDLVVGALRQSLVVGMVAPPILFGGICVHLARDPELQERLRRDLSLLPAAVEEFVRLYTPYRGFARTVSEPVTVHGRTVAPREPVTLVYASANRDERMFPDPDEFVLDRPNIMRHLGFGRGRHRCVGMSLARLSLRIGLEQLLTQTEYIELDGPVETTRMPEVGAQAVPLRVTGSGC</sequence>
<dbReference type="PANTHER" id="PTHR46696">
    <property type="entry name" value="P450, PUTATIVE (EUROFUNG)-RELATED"/>
    <property type="match status" value="1"/>
</dbReference>
<dbReference type="PANTHER" id="PTHR46696:SF6">
    <property type="entry name" value="P450, PUTATIVE (EUROFUNG)-RELATED"/>
    <property type="match status" value="1"/>
</dbReference>
<name>A0A7W7RJ52_9ACTN</name>
<feature type="region of interest" description="Disordered" evidence="3">
    <location>
        <begin position="1"/>
        <end position="24"/>
    </location>
</feature>
<feature type="region of interest" description="Disordered" evidence="3">
    <location>
        <begin position="199"/>
        <end position="219"/>
    </location>
</feature>
<dbReference type="GO" id="GO:0005506">
    <property type="term" value="F:iron ion binding"/>
    <property type="evidence" value="ECO:0007669"/>
    <property type="project" value="InterPro"/>
</dbReference>
<evidence type="ECO:0000256" key="2">
    <source>
        <dbReference type="RuleBase" id="RU000461"/>
    </source>
</evidence>
<keyword evidence="2" id="KW-0408">Iron</keyword>
<evidence type="ECO:0000313" key="5">
    <source>
        <dbReference type="Proteomes" id="UP000523007"/>
    </source>
</evidence>
<dbReference type="InterPro" id="IPR001128">
    <property type="entry name" value="Cyt_P450"/>
</dbReference>
<protein>
    <submittedName>
        <fullName evidence="4">Cytochrome P450</fullName>
    </submittedName>
</protein>
<dbReference type="EMBL" id="JACHJT010000001">
    <property type="protein sequence ID" value="MBB4932885.1"/>
    <property type="molecule type" value="Genomic_DNA"/>
</dbReference>
<dbReference type="GO" id="GO:0016705">
    <property type="term" value="F:oxidoreductase activity, acting on paired donors, with incorporation or reduction of molecular oxygen"/>
    <property type="evidence" value="ECO:0007669"/>
    <property type="project" value="InterPro"/>
</dbReference>
<keyword evidence="2" id="KW-0560">Oxidoreductase</keyword>
<dbReference type="InterPro" id="IPR017972">
    <property type="entry name" value="Cyt_P450_CS"/>
</dbReference>
<organism evidence="4 5">
    <name type="scientific">Lipingzhangella halophila</name>
    <dbReference type="NCBI Taxonomy" id="1783352"/>
    <lineage>
        <taxon>Bacteria</taxon>
        <taxon>Bacillati</taxon>
        <taxon>Actinomycetota</taxon>
        <taxon>Actinomycetes</taxon>
        <taxon>Streptosporangiales</taxon>
        <taxon>Nocardiopsidaceae</taxon>
        <taxon>Lipingzhangella</taxon>
    </lineage>
</organism>
<keyword evidence="2" id="KW-0503">Monooxygenase</keyword>